<accession>A0A2V2LF56</accession>
<dbReference type="Pfam" id="PF04390">
    <property type="entry name" value="LptE"/>
    <property type="match status" value="1"/>
</dbReference>
<keyword evidence="2" id="KW-1185">Reference proteome</keyword>
<dbReference type="InterPro" id="IPR007485">
    <property type="entry name" value="LPS_assembly_LptE"/>
</dbReference>
<name>A0A2V2LF56_9RHOB</name>
<dbReference type="EMBL" id="QGKU01000047">
    <property type="protein sequence ID" value="PWR01866.1"/>
    <property type="molecule type" value="Genomic_DNA"/>
</dbReference>
<dbReference type="Proteomes" id="UP000245680">
    <property type="component" value="Unassembled WGS sequence"/>
</dbReference>
<dbReference type="GO" id="GO:0019867">
    <property type="term" value="C:outer membrane"/>
    <property type="evidence" value="ECO:0007669"/>
    <property type="project" value="InterPro"/>
</dbReference>
<dbReference type="OrthoDB" id="7629596at2"/>
<dbReference type="GO" id="GO:0043165">
    <property type="term" value="P:Gram-negative-bacterium-type cell outer membrane assembly"/>
    <property type="evidence" value="ECO:0007669"/>
    <property type="project" value="InterPro"/>
</dbReference>
<protein>
    <recommendedName>
        <fullName evidence="3">LPS-assembly lipoprotein</fullName>
    </recommendedName>
</protein>
<evidence type="ECO:0000313" key="1">
    <source>
        <dbReference type="EMBL" id="PWR01866.1"/>
    </source>
</evidence>
<evidence type="ECO:0000313" key="2">
    <source>
        <dbReference type="Proteomes" id="UP000245680"/>
    </source>
</evidence>
<evidence type="ECO:0008006" key="3">
    <source>
        <dbReference type="Google" id="ProtNLM"/>
    </source>
</evidence>
<sequence length="183" mass="18806">MSWSDPQTPRVSRSGRPARRGRRALLVGLVSFAAASLAGCGFTPVYAPGSTGAALDGTVEVVQSGGSLGFTLTEALQDRLGAPGSNARYRLTTVLGVTSERVAITTAQSTNRFNLIGTVAYTLADAATGQPAATGRVDGFNSYSAIGTALATGAAEEDAYERLMVILADKIVADLLVAPELAR</sequence>
<comment type="caution">
    <text evidence="1">The sequence shown here is derived from an EMBL/GenBank/DDBJ whole genome shotgun (WGS) entry which is preliminary data.</text>
</comment>
<dbReference type="AlphaFoldDB" id="A0A2V2LF56"/>
<reference evidence="1 2" key="1">
    <citation type="submission" date="2018-05" db="EMBL/GenBank/DDBJ databases">
        <title>Rhodobacteraceae gen. nov., sp. nov. isolated from sea water.</title>
        <authorList>
            <person name="Ren Y."/>
        </authorList>
    </citation>
    <scope>NUCLEOTIDE SEQUENCE [LARGE SCALE GENOMIC DNA]</scope>
    <source>
        <strain evidence="1 2">TG-679</strain>
    </source>
</reference>
<proteinExistence type="predicted"/>
<organism evidence="1 2">
    <name type="scientific">Meridianimarinicoccus roseus</name>
    <dbReference type="NCBI Taxonomy" id="2072018"/>
    <lineage>
        <taxon>Bacteria</taxon>
        <taxon>Pseudomonadati</taxon>
        <taxon>Pseudomonadota</taxon>
        <taxon>Alphaproteobacteria</taxon>
        <taxon>Rhodobacterales</taxon>
        <taxon>Paracoccaceae</taxon>
        <taxon>Meridianimarinicoccus</taxon>
    </lineage>
</organism>
<dbReference type="RefSeq" id="WP_109812449.1">
    <property type="nucleotide sequence ID" value="NZ_QGKU01000047.1"/>
</dbReference>
<gene>
    <name evidence="1" type="ORF">DKT77_14830</name>
</gene>
<dbReference type="Gene3D" id="3.30.160.150">
    <property type="entry name" value="Lipoprotein like domain"/>
    <property type="match status" value="1"/>
</dbReference>